<evidence type="ECO:0000256" key="1">
    <source>
        <dbReference type="SAM" id="Phobius"/>
    </source>
</evidence>
<accession>A0A0D0BNW3</accession>
<organism evidence="2 3">
    <name type="scientific">Suillus luteus UH-Slu-Lm8-n1</name>
    <dbReference type="NCBI Taxonomy" id="930992"/>
    <lineage>
        <taxon>Eukaryota</taxon>
        <taxon>Fungi</taxon>
        <taxon>Dikarya</taxon>
        <taxon>Basidiomycota</taxon>
        <taxon>Agaricomycotina</taxon>
        <taxon>Agaricomycetes</taxon>
        <taxon>Agaricomycetidae</taxon>
        <taxon>Boletales</taxon>
        <taxon>Suillineae</taxon>
        <taxon>Suillaceae</taxon>
        <taxon>Suillus</taxon>
    </lineage>
</organism>
<dbReference type="AlphaFoldDB" id="A0A0D0BNW3"/>
<protein>
    <submittedName>
        <fullName evidence="2">Uncharacterized protein</fullName>
    </submittedName>
</protein>
<feature type="transmembrane region" description="Helical" evidence="1">
    <location>
        <begin position="52"/>
        <end position="73"/>
    </location>
</feature>
<sequence length="151" mass="16966">MRILITVFMTHSPFTSAFARRRIISRIALCSCLFISFLLSSPSTEINKKTRLLVAFLLSLLTSPLFLNHNVLVKSQSSSRPHGQPRGRSIIMTDKSQELFSKNKGPIIVTWSDSRLLGSGVCFGKINRCLNSRSQDLSTLIHRVSRSTRCL</sequence>
<name>A0A0D0BNW3_9AGAM</name>
<proteinExistence type="predicted"/>
<keyword evidence="1" id="KW-0812">Transmembrane</keyword>
<keyword evidence="1" id="KW-1133">Transmembrane helix</keyword>
<evidence type="ECO:0000313" key="3">
    <source>
        <dbReference type="Proteomes" id="UP000054485"/>
    </source>
</evidence>
<reference evidence="2 3" key="1">
    <citation type="submission" date="2014-04" db="EMBL/GenBank/DDBJ databases">
        <authorList>
            <consortium name="DOE Joint Genome Institute"/>
            <person name="Kuo A."/>
            <person name="Ruytinx J."/>
            <person name="Rineau F."/>
            <person name="Colpaert J."/>
            <person name="Kohler A."/>
            <person name="Nagy L.G."/>
            <person name="Floudas D."/>
            <person name="Copeland A."/>
            <person name="Barry K.W."/>
            <person name="Cichocki N."/>
            <person name="Veneault-Fourrey C."/>
            <person name="LaButti K."/>
            <person name="Lindquist E.A."/>
            <person name="Lipzen A."/>
            <person name="Lundell T."/>
            <person name="Morin E."/>
            <person name="Murat C."/>
            <person name="Sun H."/>
            <person name="Tunlid A."/>
            <person name="Henrissat B."/>
            <person name="Grigoriev I.V."/>
            <person name="Hibbett D.S."/>
            <person name="Martin F."/>
            <person name="Nordberg H.P."/>
            <person name="Cantor M.N."/>
            <person name="Hua S.X."/>
        </authorList>
    </citation>
    <scope>NUCLEOTIDE SEQUENCE [LARGE SCALE GENOMIC DNA]</scope>
    <source>
        <strain evidence="2 3">UH-Slu-Lm8-n1</strain>
    </source>
</reference>
<reference evidence="3" key="2">
    <citation type="submission" date="2015-01" db="EMBL/GenBank/DDBJ databases">
        <title>Evolutionary Origins and Diversification of the Mycorrhizal Mutualists.</title>
        <authorList>
            <consortium name="DOE Joint Genome Institute"/>
            <consortium name="Mycorrhizal Genomics Consortium"/>
            <person name="Kohler A."/>
            <person name="Kuo A."/>
            <person name="Nagy L.G."/>
            <person name="Floudas D."/>
            <person name="Copeland A."/>
            <person name="Barry K.W."/>
            <person name="Cichocki N."/>
            <person name="Veneault-Fourrey C."/>
            <person name="LaButti K."/>
            <person name="Lindquist E.A."/>
            <person name="Lipzen A."/>
            <person name="Lundell T."/>
            <person name="Morin E."/>
            <person name="Murat C."/>
            <person name="Riley R."/>
            <person name="Ohm R."/>
            <person name="Sun H."/>
            <person name="Tunlid A."/>
            <person name="Henrissat B."/>
            <person name="Grigoriev I.V."/>
            <person name="Hibbett D.S."/>
            <person name="Martin F."/>
        </authorList>
    </citation>
    <scope>NUCLEOTIDE SEQUENCE [LARGE SCALE GENOMIC DNA]</scope>
    <source>
        <strain evidence="3">UH-Slu-Lm8-n1</strain>
    </source>
</reference>
<dbReference type="HOGENOM" id="CLU_1732688_0_0_1"/>
<dbReference type="EMBL" id="KN835182">
    <property type="protein sequence ID" value="KIK44868.1"/>
    <property type="molecule type" value="Genomic_DNA"/>
</dbReference>
<dbReference type="Proteomes" id="UP000054485">
    <property type="component" value="Unassembled WGS sequence"/>
</dbReference>
<dbReference type="InParanoid" id="A0A0D0BNW3"/>
<evidence type="ECO:0000313" key="2">
    <source>
        <dbReference type="EMBL" id="KIK44868.1"/>
    </source>
</evidence>
<gene>
    <name evidence="2" type="ORF">CY34DRAFT_589230</name>
</gene>
<keyword evidence="1" id="KW-0472">Membrane</keyword>
<keyword evidence="3" id="KW-1185">Reference proteome</keyword>